<dbReference type="PANTHER" id="PTHR46696">
    <property type="entry name" value="P450, PUTATIVE (EUROFUNG)-RELATED"/>
    <property type="match status" value="1"/>
</dbReference>
<dbReference type="Proteomes" id="UP000199614">
    <property type="component" value="Unassembled WGS sequence"/>
</dbReference>
<reference evidence="8 9" key="1">
    <citation type="submission" date="2016-10" db="EMBL/GenBank/DDBJ databases">
        <authorList>
            <person name="de Groot N.N."/>
        </authorList>
    </citation>
    <scope>NUCLEOTIDE SEQUENCE [LARGE SCALE GENOMIC DNA]</scope>
    <source>
        <strain evidence="8 9">CGMCC 4.1877</strain>
    </source>
</reference>
<keyword evidence="6 7" id="KW-0503">Monooxygenase</keyword>
<dbReference type="PRINTS" id="PR00385">
    <property type="entry name" value="P450"/>
</dbReference>
<evidence type="ECO:0000256" key="5">
    <source>
        <dbReference type="ARBA" id="ARBA00023004"/>
    </source>
</evidence>
<organism evidence="8 9">
    <name type="scientific">Pseudonocardia ammonioxydans</name>
    <dbReference type="NCBI Taxonomy" id="260086"/>
    <lineage>
        <taxon>Bacteria</taxon>
        <taxon>Bacillati</taxon>
        <taxon>Actinomycetota</taxon>
        <taxon>Actinomycetes</taxon>
        <taxon>Pseudonocardiales</taxon>
        <taxon>Pseudonocardiaceae</taxon>
        <taxon>Pseudonocardia</taxon>
    </lineage>
</organism>
<dbReference type="Pfam" id="PF00067">
    <property type="entry name" value="p450"/>
    <property type="match status" value="1"/>
</dbReference>
<gene>
    <name evidence="8" type="ORF">SAMN05216207_102157</name>
</gene>
<name>A0A1I5BUU8_PSUAM</name>
<evidence type="ECO:0000313" key="8">
    <source>
        <dbReference type="EMBL" id="SFN78402.1"/>
    </source>
</evidence>
<dbReference type="GO" id="GO:0005506">
    <property type="term" value="F:iron ion binding"/>
    <property type="evidence" value="ECO:0007669"/>
    <property type="project" value="InterPro"/>
</dbReference>
<evidence type="ECO:0000313" key="9">
    <source>
        <dbReference type="Proteomes" id="UP000199614"/>
    </source>
</evidence>
<keyword evidence="2 7" id="KW-0349">Heme</keyword>
<dbReference type="SUPFAM" id="SSF48264">
    <property type="entry name" value="Cytochrome P450"/>
    <property type="match status" value="1"/>
</dbReference>
<dbReference type="GO" id="GO:0020037">
    <property type="term" value="F:heme binding"/>
    <property type="evidence" value="ECO:0007669"/>
    <property type="project" value="InterPro"/>
</dbReference>
<dbReference type="PRINTS" id="PR00359">
    <property type="entry name" value="BP450"/>
</dbReference>
<accession>A0A1I5BUU8</accession>
<evidence type="ECO:0000256" key="2">
    <source>
        <dbReference type="ARBA" id="ARBA00022617"/>
    </source>
</evidence>
<comment type="similarity">
    <text evidence="1 7">Belongs to the cytochrome P450 family.</text>
</comment>
<dbReference type="InterPro" id="IPR001128">
    <property type="entry name" value="Cyt_P450"/>
</dbReference>
<dbReference type="InterPro" id="IPR017972">
    <property type="entry name" value="Cyt_P450_CS"/>
</dbReference>
<dbReference type="InterPro" id="IPR036396">
    <property type="entry name" value="Cyt_P450_sf"/>
</dbReference>
<dbReference type="OrthoDB" id="3209493at2"/>
<evidence type="ECO:0000256" key="4">
    <source>
        <dbReference type="ARBA" id="ARBA00023002"/>
    </source>
</evidence>
<dbReference type="EMBL" id="FOUY01000021">
    <property type="protein sequence ID" value="SFN78402.1"/>
    <property type="molecule type" value="Genomic_DNA"/>
</dbReference>
<evidence type="ECO:0000256" key="7">
    <source>
        <dbReference type="RuleBase" id="RU000461"/>
    </source>
</evidence>
<keyword evidence="5 7" id="KW-0408">Iron</keyword>
<dbReference type="FunFam" id="1.10.630.10:FF:000018">
    <property type="entry name" value="Cytochrome P450 monooxygenase"/>
    <property type="match status" value="1"/>
</dbReference>
<dbReference type="PANTHER" id="PTHR46696:SF1">
    <property type="entry name" value="CYTOCHROME P450 YJIB-RELATED"/>
    <property type="match status" value="1"/>
</dbReference>
<dbReference type="InterPro" id="IPR002397">
    <property type="entry name" value="Cyt_P450_B"/>
</dbReference>
<keyword evidence="3 7" id="KW-0479">Metal-binding</keyword>
<dbReference type="GO" id="GO:0004497">
    <property type="term" value="F:monooxygenase activity"/>
    <property type="evidence" value="ECO:0007669"/>
    <property type="project" value="UniProtKB-KW"/>
</dbReference>
<dbReference type="AlphaFoldDB" id="A0A1I5BUU8"/>
<dbReference type="STRING" id="260086.SAMN05216207_102157"/>
<evidence type="ECO:0000256" key="1">
    <source>
        <dbReference type="ARBA" id="ARBA00010617"/>
    </source>
</evidence>
<dbReference type="PROSITE" id="PS00086">
    <property type="entry name" value="CYTOCHROME_P450"/>
    <property type="match status" value="1"/>
</dbReference>
<protein>
    <submittedName>
        <fullName evidence="8">Cytochrome P450</fullName>
    </submittedName>
</protein>
<evidence type="ECO:0000256" key="6">
    <source>
        <dbReference type="ARBA" id="ARBA00023033"/>
    </source>
</evidence>
<dbReference type="GO" id="GO:0016705">
    <property type="term" value="F:oxidoreductase activity, acting on paired donors, with incorporation or reduction of molecular oxygen"/>
    <property type="evidence" value="ECO:0007669"/>
    <property type="project" value="InterPro"/>
</dbReference>
<keyword evidence="4 7" id="KW-0560">Oxidoreductase</keyword>
<proteinExistence type="inferred from homology"/>
<dbReference type="CDD" id="cd20625">
    <property type="entry name" value="CYP164-like"/>
    <property type="match status" value="1"/>
</dbReference>
<sequence length="414" mass="45150">MTGAITDELLGSAAAADPYPIYAGLREHAPVHWSERHRAWLVTRYADVAAAFADKALSNDRVRPVLERRRAAGEPDAAPGAGERVLAMMADWMVVTDPPAHTRLRRLAAGAFKGQRISAMDARITALVDELLDGLMGRTGPLDLIAEVAYPLPATVIATMLGAAPEDRDRFREWSDELALVAFGAGGDARADRHERALAGLREMDAYFRELVARRRAEPGEDMLSALIAGREGTDALDDDELVGMCALLLFAGHETTTNSIANGTLALLHHPEQLARLRAEPELRDAAVEELLRYDGPIKVLNRWVVGETSLGGRTISPGERVHLVLGAANRDPERFADPDVLDLARSPNPHIAFGKGIHACIGAQLARTETRIAIARIVERLPRLELAAEPEWKDALASRAMEQLWVYPEGRP</sequence>
<evidence type="ECO:0000256" key="3">
    <source>
        <dbReference type="ARBA" id="ARBA00022723"/>
    </source>
</evidence>
<dbReference type="RefSeq" id="WP_093346721.1">
    <property type="nucleotide sequence ID" value="NZ_FOUY01000021.1"/>
</dbReference>
<keyword evidence="9" id="KW-1185">Reference proteome</keyword>
<dbReference type="Gene3D" id="1.10.630.10">
    <property type="entry name" value="Cytochrome P450"/>
    <property type="match status" value="1"/>
</dbReference>